<comment type="similarity">
    <text evidence="3">Belongs to the SHOC2 family.</text>
</comment>
<sequence length="362" mass="41240">MEFVEPLLGNTTNRLPSSSIKYFTADLSERQLTDFTENTIKIIHPDLTVERIEALNLSRNLFETIPLDVFKFKHLHKLEICELSLRTIPEQITNLQNLRSLDVRNNAIRSIPKYLSKIGTLEEVNFSGNELPHFPDVFLDLPHLSTLNLGDNLIPVIPQTIYQIKKLKILYLGGNQLKVLPDTIGLLRQLTCLVVCDNQLTTVPQSIASLRNLRRLSLHNNLIRTLPPQILNLTSLESLSLRNNPLVRKFVDNLMFTPPSLKELAARGVRKDINLKEVEEILPYDLIKYLNSAHECLNPHCTGVYFETCFENIKFVDFCGMYKVPFLQYLCSPSCGCGCSDTGPHVCRNRLDDARMKKVLLG</sequence>
<dbReference type="SMART" id="SM00365">
    <property type="entry name" value="LRR_SD22"/>
    <property type="match status" value="3"/>
</dbReference>
<name>A0A0N5CCF1_STREA</name>
<dbReference type="PANTHER" id="PTHR45752">
    <property type="entry name" value="LEUCINE-RICH REPEAT-CONTAINING"/>
    <property type="match status" value="1"/>
</dbReference>
<dbReference type="InterPro" id="IPR050715">
    <property type="entry name" value="LRR-SigEffector_domain"/>
</dbReference>
<evidence type="ECO:0000256" key="3">
    <source>
        <dbReference type="ARBA" id="ARBA00023786"/>
    </source>
</evidence>
<keyword evidence="1" id="KW-0433">Leucine-rich repeat</keyword>
<dbReference type="AlphaFoldDB" id="A0A0N5CCF1"/>
<proteinExistence type="inferred from homology"/>
<evidence type="ECO:0000256" key="1">
    <source>
        <dbReference type="ARBA" id="ARBA00022614"/>
    </source>
</evidence>
<dbReference type="WBParaSite" id="SPAL_0001556100.1">
    <property type="protein sequence ID" value="SPAL_0001556100.1"/>
    <property type="gene ID" value="SPAL_0001556100"/>
</dbReference>
<dbReference type="InterPro" id="IPR001611">
    <property type="entry name" value="Leu-rich_rpt"/>
</dbReference>
<evidence type="ECO:0000256" key="2">
    <source>
        <dbReference type="ARBA" id="ARBA00022737"/>
    </source>
</evidence>
<dbReference type="InterPro" id="IPR032675">
    <property type="entry name" value="LRR_dom_sf"/>
</dbReference>
<dbReference type="Proteomes" id="UP000046392">
    <property type="component" value="Unplaced"/>
</dbReference>
<protein>
    <submittedName>
        <fullName evidence="5">Leucine-rich repeat-containing protein 58</fullName>
    </submittedName>
</protein>
<dbReference type="SUPFAM" id="SSF52058">
    <property type="entry name" value="L domain-like"/>
    <property type="match status" value="1"/>
</dbReference>
<accession>A0A0N5CCF1</accession>
<dbReference type="SMART" id="SM00369">
    <property type="entry name" value="LRR_TYP"/>
    <property type="match status" value="7"/>
</dbReference>
<dbReference type="Gene3D" id="3.80.10.10">
    <property type="entry name" value="Ribonuclease Inhibitor"/>
    <property type="match status" value="2"/>
</dbReference>
<dbReference type="Pfam" id="PF13855">
    <property type="entry name" value="LRR_8"/>
    <property type="match status" value="2"/>
</dbReference>
<evidence type="ECO:0000313" key="5">
    <source>
        <dbReference type="WBParaSite" id="SPAL_0001556100.1"/>
    </source>
</evidence>
<evidence type="ECO:0000313" key="4">
    <source>
        <dbReference type="Proteomes" id="UP000046392"/>
    </source>
</evidence>
<keyword evidence="2" id="KW-0677">Repeat</keyword>
<dbReference type="InterPro" id="IPR003591">
    <property type="entry name" value="Leu-rich_rpt_typical-subtyp"/>
</dbReference>
<organism evidence="4 5">
    <name type="scientific">Strongyloides papillosus</name>
    <name type="common">Intestinal threadworm</name>
    <dbReference type="NCBI Taxonomy" id="174720"/>
    <lineage>
        <taxon>Eukaryota</taxon>
        <taxon>Metazoa</taxon>
        <taxon>Ecdysozoa</taxon>
        <taxon>Nematoda</taxon>
        <taxon>Chromadorea</taxon>
        <taxon>Rhabditida</taxon>
        <taxon>Tylenchina</taxon>
        <taxon>Panagrolaimomorpha</taxon>
        <taxon>Strongyloidoidea</taxon>
        <taxon>Strongyloididae</taxon>
        <taxon>Strongyloides</taxon>
    </lineage>
</organism>
<dbReference type="STRING" id="174720.A0A0N5CCF1"/>
<dbReference type="PROSITE" id="PS51450">
    <property type="entry name" value="LRR"/>
    <property type="match status" value="3"/>
</dbReference>
<dbReference type="PANTHER" id="PTHR45752:SF196">
    <property type="entry name" value="GH17740P"/>
    <property type="match status" value="1"/>
</dbReference>
<reference evidence="5" key="1">
    <citation type="submission" date="2017-02" db="UniProtKB">
        <authorList>
            <consortium name="WormBaseParasite"/>
        </authorList>
    </citation>
    <scope>IDENTIFICATION</scope>
</reference>
<keyword evidence="4" id="KW-1185">Reference proteome</keyword>
<dbReference type="SMART" id="SM00364">
    <property type="entry name" value="LRR_BAC"/>
    <property type="match status" value="4"/>
</dbReference>